<sequence>MGELGVSLGAVVRMGGGEWIGCNGETGVVPDGGYEDGPVGVMVIDEWCWKDVGGVQGSWWWRVLGLINESDEYELG</sequence>
<gene>
    <name evidence="1" type="ORF">V6N12_002047</name>
</gene>
<evidence type="ECO:0000313" key="2">
    <source>
        <dbReference type="Proteomes" id="UP001472677"/>
    </source>
</evidence>
<comment type="caution">
    <text evidence="1">The sequence shown here is derived from an EMBL/GenBank/DDBJ whole genome shotgun (WGS) entry which is preliminary data.</text>
</comment>
<organism evidence="1 2">
    <name type="scientific">Hibiscus sabdariffa</name>
    <name type="common">roselle</name>
    <dbReference type="NCBI Taxonomy" id="183260"/>
    <lineage>
        <taxon>Eukaryota</taxon>
        <taxon>Viridiplantae</taxon>
        <taxon>Streptophyta</taxon>
        <taxon>Embryophyta</taxon>
        <taxon>Tracheophyta</taxon>
        <taxon>Spermatophyta</taxon>
        <taxon>Magnoliopsida</taxon>
        <taxon>eudicotyledons</taxon>
        <taxon>Gunneridae</taxon>
        <taxon>Pentapetalae</taxon>
        <taxon>rosids</taxon>
        <taxon>malvids</taxon>
        <taxon>Malvales</taxon>
        <taxon>Malvaceae</taxon>
        <taxon>Malvoideae</taxon>
        <taxon>Hibiscus</taxon>
    </lineage>
</organism>
<name>A0ABR2B600_9ROSI</name>
<reference evidence="1 2" key="1">
    <citation type="journal article" date="2024" name="G3 (Bethesda)">
        <title>Genome assembly of Hibiscus sabdariffa L. provides insights into metabolisms of medicinal natural products.</title>
        <authorList>
            <person name="Kim T."/>
        </authorList>
    </citation>
    <scope>NUCLEOTIDE SEQUENCE [LARGE SCALE GENOMIC DNA]</scope>
    <source>
        <strain evidence="1">TK-2024</strain>
        <tissue evidence="1">Old leaves</tissue>
    </source>
</reference>
<keyword evidence="2" id="KW-1185">Reference proteome</keyword>
<accession>A0ABR2B600</accession>
<proteinExistence type="predicted"/>
<dbReference type="EMBL" id="JBBPBM010000172">
    <property type="protein sequence ID" value="KAK8502331.1"/>
    <property type="molecule type" value="Genomic_DNA"/>
</dbReference>
<protein>
    <submittedName>
        <fullName evidence="1">Uncharacterized protein</fullName>
    </submittedName>
</protein>
<evidence type="ECO:0000313" key="1">
    <source>
        <dbReference type="EMBL" id="KAK8502331.1"/>
    </source>
</evidence>
<dbReference type="Proteomes" id="UP001472677">
    <property type="component" value="Unassembled WGS sequence"/>
</dbReference>